<evidence type="ECO:0000313" key="9">
    <source>
        <dbReference type="EMBL" id="SBV96521.1"/>
    </source>
</evidence>
<evidence type="ECO:0000256" key="7">
    <source>
        <dbReference type="ARBA" id="ARBA00023288"/>
    </source>
</evidence>
<evidence type="ECO:0008006" key="10">
    <source>
        <dbReference type="Google" id="ProtNLM"/>
    </source>
</evidence>
<evidence type="ECO:0000256" key="1">
    <source>
        <dbReference type="ARBA" id="ARBA00004442"/>
    </source>
</evidence>
<keyword evidence="7" id="KW-0449">Lipoprotein</keyword>
<gene>
    <name evidence="9" type="ORF">KL86DYS1_11669</name>
</gene>
<keyword evidence="5" id="KW-0564">Palmitate</keyword>
<comment type="similarity">
    <text evidence="2">Belongs to the bacteroidetes fimbrillin superfamily. FimB/Mfa2 family.</text>
</comment>
<dbReference type="PROSITE" id="PS51257">
    <property type="entry name" value="PROKAR_LIPOPROTEIN"/>
    <property type="match status" value="1"/>
</dbReference>
<feature type="signal peptide" evidence="8">
    <location>
        <begin position="1"/>
        <end position="23"/>
    </location>
</feature>
<evidence type="ECO:0000256" key="8">
    <source>
        <dbReference type="SAM" id="SignalP"/>
    </source>
</evidence>
<evidence type="ECO:0000256" key="6">
    <source>
        <dbReference type="ARBA" id="ARBA00023237"/>
    </source>
</evidence>
<feature type="chain" id="PRO_5013256420" description="Fimbrillin-A associated anchor proteins Mfa1 and Mfa2" evidence="8">
    <location>
        <begin position="24"/>
        <end position="309"/>
    </location>
</feature>
<sequence length="309" mass="34432">MNTLFKYKSIICMISLLILTAGCVRDDDADCNNRGEIIIRVLDGQNNDITETDAIKDVILYLFGSKNTFIDSIPIPISIVKSRKPIILEYPRQSHLTAVVWCNTIACESTEVDDLDENKHNIESPLKVWLKPNGGKTKTTNLYNSPEELFHGKGKIGLDSSTGVQSITFPVKRKVSSIIVIAKRLRQWAGGGTDEDFSIQVRGTSDTYSLVDGELEGGDATYAPDISFDENDYLVSPLFNTFPSDRTQRVEVEIYKGENCIYRASLDNEGNPLVAEEGRTLQVVIDFQASISVDVSINPWHVVNQYTDL</sequence>
<evidence type="ECO:0000256" key="4">
    <source>
        <dbReference type="ARBA" id="ARBA00023136"/>
    </source>
</evidence>
<proteinExistence type="inferred from homology"/>
<name>A0A212JAT1_9BACT</name>
<dbReference type="InterPro" id="IPR014941">
    <property type="entry name" value="FimB/Mfa2/Mfa3"/>
</dbReference>
<accession>A0A212JAT1</accession>
<dbReference type="GO" id="GO:0009279">
    <property type="term" value="C:cell outer membrane"/>
    <property type="evidence" value="ECO:0007669"/>
    <property type="project" value="UniProtKB-SubCell"/>
</dbReference>
<evidence type="ECO:0000256" key="2">
    <source>
        <dbReference type="ARBA" id="ARBA00007248"/>
    </source>
</evidence>
<reference evidence="9" key="1">
    <citation type="submission" date="2016-04" db="EMBL/GenBank/DDBJ databases">
        <authorList>
            <person name="Evans L.H."/>
            <person name="Alamgir A."/>
            <person name="Owens N."/>
            <person name="Weber N.D."/>
            <person name="Virtaneva K."/>
            <person name="Barbian K."/>
            <person name="Babar A."/>
            <person name="Rosenke K."/>
        </authorList>
    </citation>
    <scope>NUCLEOTIDE SEQUENCE</scope>
    <source>
        <strain evidence="9">86-1</strain>
    </source>
</reference>
<comment type="subcellular location">
    <subcellularLocation>
        <location evidence="1">Cell outer membrane</location>
    </subcellularLocation>
</comment>
<dbReference type="EMBL" id="FLUM01000001">
    <property type="protein sequence ID" value="SBV96521.1"/>
    <property type="molecule type" value="Genomic_DNA"/>
</dbReference>
<evidence type="ECO:0000256" key="5">
    <source>
        <dbReference type="ARBA" id="ARBA00023139"/>
    </source>
</evidence>
<keyword evidence="4" id="KW-0472">Membrane</keyword>
<dbReference type="RefSeq" id="WP_296939861.1">
    <property type="nucleotide sequence ID" value="NZ_LT599032.1"/>
</dbReference>
<dbReference type="Pfam" id="PF08842">
    <property type="entry name" value="Mfa2"/>
    <property type="match status" value="1"/>
</dbReference>
<organism evidence="9">
    <name type="scientific">uncultured Dysgonomonas sp</name>
    <dbReference type="NCBI Taxonomy" id="206096"/>
    <lineage>
        <taxon>Bacteria</taxon>
        <taxon>Pseudomonadati</taxon>
        <taxon>Bacteroidota</taxon>
        <taxon>Bacteroidia</taxon>
        <taxon>Bacteroidales</taxon>
        <taxon>Dysgonomonadaceae</taxon>
        <taxon>Dysgonomonas</taxon>
        <taxon>environmental samples</taxon>
    </lineage>
</organism>
<keyword evidence="6" id="KW-0998">Cell outer membrane</keyword>
<keyword evidence="3 8" id="KW-0732">Signal</keyword>
<dbReference type="Gene3D" id="2.60.40.2100">
    <property type="match status" value="1"/>
</dbReference>
<evidence type="ECO:0000256" key="3">
    <source>
        <dbReference type="ARBA" id="ARBA00022729"/>
    </source>
</evidence>
<protein>
    <recommendedName>
        <fullName evidence="10">Fimbrillin-A associated anchor proteins Mfa1 and Mfa2</fullName>
    </recommendedName>
</protein>
<dbReference type="AlphaFoldDB" id="A0A212JAT1"/>